<dbReference type="Gene3D" id="2.130.10.130">
    <property type="entry name" value="Integrin alpha, N-terminal"/>
    <property type="match status" value="1"/>
</dbReference>
<reference evidence="19" key="2">
    <citation type="submission" date="2015-02" db="UniProtKB">
        <authorList>
            <consortium name="EnsemblMetazoa"/>
        </authorList>
    </citation>
    <scope>IDENTIFICATION</scope>
</reference>
<dbReference type="GO" id="GO:0008305">
    <property type="term" value="C:integrin complex"/>
    <property type="evidence" value="ECO:0007669"/>
    <property type="project" value="InterPro"/>
</dbReference>
<evidence type="ECO:0000313" key="20">
    <source>
        <dbReference type="Proteomes" id="UP000014500"/>
    </source>
</evidence>
<dbReference type="GO" id="GO:0031589">
    <property type="term" value="P:cell-substrate adhesion"/>
    <property type="evidence" value="ECO:0007669"/>
    <property type="project" value="UniProtKB-ARBA"/>
</dbReference>
<keyword evidence="5" id="KW-0732">Signal</keyword>
<evidence type="ECO:0000259" key="16">
    <source>
        <dbReference type="Pfam" id="PF00248"/>
    </source>
</evidence>
<keyword evidence="13" id="KW-0325">Glycoprotein</keyword>
<feature type="domain" description="NADP-dependent oxidoreductase" evidence="16">
    <location>
        <begin position="303"/>
        <end position="540"/>
    </location>
</feature>
<feature type="repeat" description="FG-GAP" evidence="14">
    <location>
        <begin position="1250"/>
        <end position="1305"/>
    </location>
</feature>
<dbReference type="Pfam" id="PF08441">
    <property type="entry name" value="Integrin_A_Ig_1"/>
    <property type="match status" value="1"/>
</dbReference>
<dbReference type="InterPro" id="IPR020471">
    <property type="entry name" value="AKR"/>
</dbReference>
<feature type="domain" description="NADP-dependent oxidoreductase" evidence="16">
    <location>
        <begin position="29"/>
        <end position="267"/>
    </location>
</feature>
<dbReference type="GO" id="GO:0048513">
    <property type="term" value="P:animal organ development"/>
    <property type="evidence" value="ECO:0007669"/>
    <property type="project" value="UniProtKB-ARBA"/>
</dbReference>
<keyword evidence="11 15" id="KW-0472">Membrane</keyword>
<dbReference type="SUPFAM" id="SSF51430">
    <property type="entry name" value="NAD(P)-linked oxidoreductase"/>
    <property type="match status" value="3"/>
</dbReference>
<evidence type="ECO:0000256" key="2">
    <source>
        <dbReference type="ARBA" id="ARBA00007905"/>
    </source>
</evidence>
<feature type="domain" description="Integrin alpha first immunoglubulin-like" evidence="17">
    <location>
        <begin position="1356"/>
        <end position="1506"/>
    </location>
</feature>
<dbReference type="eggNOG" id="KOG3637">
    <property type="taxonomic scope" value="Eukaryota"/>
</dbReference>
<dbReference type="PROSITE" id="PS51470">
    <property type="entry name" value="FG_GAP"/>
    <property type="match status" value="4"/>
</dbReference>
<evidence type="ECO:0000256" key="9">
    <source>
        <dbReference type="ARBA" id="ARBA00023002"/>
    </source>
</evidence>
<dbReference type="InterPro" id="IPR028994">
    <property type="entry name" value="Integrin_alpha_N"/>
</dbReference>
<evidence type="ECO:0000256" key="7">
    <source>
        <dbReference type="ARBA" id="ARBA00022889"/>
    </source>
</evidence>
<dbReference type="CDD" id="cd19071">
    <property type="entry name" value="AKR_AKR1-5-like"/>
    <property type="match status" value="3"/>
</dbReference>
<dbReference type="GO" id="GO:0007157">
    <property type="term" value="P:heterophilic cell-cell adhesion via plasma membrane cell adhesion molecules"/>
    <property type="evidence" value="ECO:0007669"/>
    <property type="project" value="UniProtKB-ARBA"/>
</dbReference>
<dbReference type="InterPro" id="IPR000413">
    <property type="entry name" value="Integrin_alpha"/>
</dbReference>
<dbReference type="Gene3D" id="1.20.5.930">
    <property type="entry name" value="Bicelle-embedded integrin alpha(iib) transmembrane segment"/>
    <property type="match status" value="1"/>
</dbReference>
<dbReference type="SUPFAM" id="SSF69318">
    <property type="entry name" value="Integrin alpha N-terminal domain"/>
    <property type="match status" value="1"/>
</dbReference>
<sequence length="1930" mass="214550">MSKMVKSALPSHIGASFSLTDGMSIPCFGFGTYKCSPGNEGSAVKSVRVALENGYRLLDTAQLYENETEVGLGIVESAIPREEIYVVTKEWTKQNTKQTFMESLKKLALGYVDLFLIHHPRGGNNIKAYDDMIELQSRRLIRSIGVSNFGIEHLEQLKKANRPTPAVNQIELHPFCRYEAEVDYCRRNGIAVMGFCPVARGKYFDDPKLVEIAWKHDKSPAQIMLRWSIQNGYITIPKSDTAERIKSNAEIFDFVLTDDNMNDLNSLPNKKVTEIKLDGPWEVPTHIGASLSLADGNSIPYFGFGTYKCTPGAEGTTIKSVKVALKTGYRLLDTAQFYENEKEVGIGIVESAVPREEIYVVTKEWSKLNTKETFMASLKKLATGYVDLFLIHNPRGGNNIKAYDDMIELQSLGLIRSIGVSNFGVDHLEHLKKANKPTPAVNQIELHPFCRYEAEVDYCRRNGIALMGYCPVARGKFFDNPKLVKIASKHNKSPAQVMLRWSIQNCYITIPKSDTPQRIQSNTEIFDFALTDEDMKDLNSLPVQLASQNTLDAPWEANLRYVMDLSSKLTLKSGQEMPLFGIGTYMMKSGPGTDTTNVIKYALEHDYRMVDTAEYYDNEMDVGKAVAGVAVSGIPREEIFVVTKLWDQGYDRCKESFALSLKKLNMCYVDLYLIHSPLGGEVIDSYKAMVEMKEQGLIRAIGVSNFGVHHLEELKKAGLPTPEVNQIELHPFCKQEEIVGYCRKHGIAVMGYSPLARSYYLSDPVIQKLAEKHKKTPAQVMLRWSIQMAFITIPKTEKLDRILSNADIFDFNLSNDDMDTLVNGELILPKFFFIFNANLSFSFRVTGIQRMELLRVAYSKEAKPTEFDKAVVIHTECPITPSGCTSSAMAKFNPMLLAKLLLLATISLEINGFNIDFKHPITVTDHTDGRTYFGFTTALLTNSLGSWVLVGAPRANSSSDFSQQVVEPGAIYSCSIHTTDCREVSFQLKLPDTESRPEYKYNEIRSNSWLGVSLDVANTERPNIVACAHLWKNKFASQTWLTNGMCYTIDYELNLNTVRRLLPMTRKSKQYNQNESYVYAFGMVGFSSHFVEDGEDLVLGAPGVWNWKGTFVYTQQSEYDRPKINQQYTIPLPNTELGEDSYFGYSVSSGAFYAINDMQLVAGAPRDGIAGSVYITDIPGLHDNKLIVKRKLEGTQMGEYFGASVCAVDVNGDNLSDLLVGAPLHSIQGEEGLVYVFINYPQGRLSPESNNLAGSSVPRARFGTAISNVGDLDQDGFNDVAIGAPYEGSGGAVYLYRGSENGLIQSQKIVAAEIDQSLRGFGISISKGLDIDKNFYSDIAVGAYDSSQSVVLRGFPVAHLQGSINFNVTKVFLNTPTCQFLGQTTACFTISACVSYLGKNVPDQITVTYTLTTGEPRRRENRAFFIENNLATDTLKFDSFLEKNAPNCRQIEAHVWTTAADILTPLSFTLETDFVRNPKTEQLFCKDCPVLSPDATNVVNETLPFAINCGSDEVCDTDLSVKAHISELGDKPFILGSAKTLTLVAEIRNKGEEPAYLSKAVILLPPKTHLKRLDSLCFENKANSLVEIICDLGNPFNASSKLKLEVVVDVSDLEIPVGSLNFSVNVSTTSNDVNLLDNSVDLLIPVETNVDMALIGTTDDEIVLLRKKEEENETMTDSVVIHHVFQVMKNGFTSVESVILEMRVPTEQNDVSFVEIKSANPLLNGHSSHFGSCTGDMPSSDLLNATSPSNSQDAKMSYQSNAERDTENFLNLDCLTTVCRVIRCRLGPFKDQELATVTIALVVSSSYLQSIIGDKGAIRFITWGSITINDPRFDQSSSNTHFTEIVTEFIKDGFTIPKTLDIWIIPVCVIAGIFIFLLIVFILYKVGFFRRSEKEEMEKLTSTDGNTNTDNHLLDLNGEATDSKATTEMT</sequence>
<evidence type="ECO:0000256" key="14">
    <source>
        <dbReference type="PROSITE-ProRule" id="PRU00803"/>
    </source>
</evidence>
<keyword evidence="8 15" id="KW-1133">Transmembrane helix</keyword>
<evidence type="ECO:0000259" key="18">
    <source>
        <dbReference type="Pfam" id="PF20805"/>
    </source>
</evidence>
<evidence type="ECO:0000256" key="8">
    <source>
        <dbReference type="ARBA" id="ARBA00022989"/>
    </source>
</evidence>
<dbReference type="FunFam" id="3.20.20.100:FF:000015">
    <property type="entry name" value="Oxidoreductase, aldo/keto reductase family"/>
    <property type="match status" value="3"/>
</dbReference>
<evidence type="ECO:0000256" key="3">
    <source>
        <dbReference type="ARBA" id="ARBA00008054"/>
    </source>
</evidence>
<dbReference type="PROSITE" id="PS00063">
    <property type="entry name" value="ALDOKETO_REDUCTASE_3"/>
    <property type="match status" value="2"/>
</dbReference>
<dbReference type="Pfam" id="PF20805">
    <property type="entry name" value="Integrin_A_Ig_2"/>
    <property type="match status" value="1"/>
</dbReference>
<dbReference type="STRING" id="126957.T1JAX2"/>
<evidence type="ECO:0000256" key="6">
    <source>
        <dbReference type="ARBA" id="ARBA00022737"/>
    </source>
</evidence>
<dbReference type="InterPro" id="IPR023210">
    <property type="entry name" value="NADP_OxRdtase_dom"/>
</dbReference>
<dbReference type="Gene3D" id="3.20.20.100">
    <property type="entry name" value="NADP-dependent oxidoreductase domain"/>
    <property type="match status" value="3"/>
</dbReference>
<dbReference type="PROSITE" id="PS00242">
    <property type="entry name" value="INTEGRIN_ALPHA"/>
    <property type="match status" value="1"/>
</dbReference>
<dbReference type="EMBL" id="JH432007">
    <property type="status" value="NOT_ANNOTATED_CDS"/>
    <property type="molecule type" value="Genomic_DNA"/>
</dbReference>
<dbReference type="PhylomeDB" id="T1JAX2"/>
<dbReference type="Gene3D" id="2.60.40.1460">
    <property type="entry name" value="Integrin domains. Chain A, domain 2"/>
    <property type="match status" value="1"/>
</dbReference>
<dbReference type="Gene3D" id="2.60.40.1530">
    <property type="entry name" value="ntegrin, alpha v. Chain A, domain 4"/>
    <property type="match status" value="1"/>
</dbReference>
<evidence type="ECO:0000256" key="12">
    <source>
        <dbReference type="ARBA" id="ARBA00023170"/>
    </source>
</evidence>
<dbReference type="EnsemblMetazoa" id="SMAR010896-RA">
    <property type="protein sequence ID" value="SMAR010896-PA"/>
    <property type="gene ID" value="SMAR010896"/>
</dbReference>
<dbReference type="PRINTS" id="PR01185">
    <property type="entry name" value="INTEGRINA"/>
</dbReference>
<keyword evidence="20" id="KW-1185">Reference proteome</keyword>
<feature type="domain" description="Integrin alpha second immunoglobulin-like" evidence="18">
    <location>
        <begin position="1509"/>
        <end position="1646"/>
    </location>
</feature>
<keyword evidence="10 15" id="KW-0401">Integrin</keyword>
<evidence type="ECO:0000313" key="19">
    <source>
        <dbReference type="EnsemblMetazoa" id="SMAR010896-PA"/>
    </source>
</evidence>
<dbReference type="InterPro" id="IPR013517">
    <property type="entry name" value="FG-GAP"/>
</dbReference>
<comment type="similarity">
    <text evidence="3 15">Belongs to the integrin alpha chain family.</text>
</comment>
<dbReference type="Pfam" id="PF00248">
    <property type="entry name" value="Aldo_ket_red"/>
    <property type="match status" value="3"/>
</dbReference>
<dbReference type="InterPro" id="IPR013519">
    <property type="entry name" value="Int_alpha_beta-p"/>
</dbReference>
<feature type="transmembrane region" description="Helical" evidence="15">
    <location>
        <begin position="1863"/>
        <end position="1884"/>
    </location>
</feature>
<dbReference type="GO" id="GO:0016491">
    <property type="term" value="F:oxidoreductase activity"/>
    <property type="evidence" value="ECO:0007669"/>
    <property type="project" value="UniProtKB-KW"/>
</dbReference>
<dbReference type="PROSITE" id="PS00062">
    <property type="entry name" value="ALDOKETO_REDUCTASE_2"/>
    <property type="match status" value="3"/>
</dbReference>
<evidence type="ECO:0000256" key="11">
    <source>
        <dbReference type="ARBA" id="ARBA00023136"/>
    </source>
</evidence>
<proteinExistence type="inferred from homology"/>
<dbReference type="Pfam" id="PF01839">
    <property type="entry name" value="FG-GAP"/>
    <property type="match status" value="2"/>
</dbReference>
<feature type="domain" description="NADP-dependent oxidoreductase" evidence="16">
    <location>
        <begin position="581"/>
        <end position="821"/>
    </location>
</feature>
<evidence type="ECO:0000256" key="10">
    <source>
        <dbReference type="ARBA" id="ARBA00023037"/>
    </source>
</evidence>
<dbReference type="InterPro" id="IPR018184">
    <property type="entry name" value="Integrin_alpha_C_CS"/>
</dbReference>
<feature type="repeat" description="FG-GAP" evidence="14">
    <location>
        <begin position="1187"/>
        <end position="1246"/>
    </location>
</feature>
<comment type="similarity">
    <text evidence="2">Belongs to the aldo/keto reductase family.</text>
</comment>
<dbReference type="InterPro" id="IPR032695">
    <property type="entry name" value="Integrin_dom_sf"/>
</dbReference>
<dbReference type="SUPFAM" id="SSF69179">
    <property type="entry name" value="Integrin domains"/>
    <property type="match status" value="3"/>
</dbReference>
<reference evidence="20" key="1">
    <citation type="submission" date="2011-05" db="EMBL/GenBank/DDBJ databases">
        <authorList>
            <person name="Richards S.R."/>
            <person name="Qu J."/>
            <person name="Jiang H."/>
            <person name="Jhangiani S.N."/>
            <person name="Agravi P."/>
            <person name="Goodspeed R."/>
            <person name="Gross S."/>
            <person name="Mandapat C."/>
            <person name="Jackson L."/>
            <person name="Mathew T."/>
            <person name="Pu L."/>
            <person name="Thornton R."/>
            <person name="Saada N."/>
            <person name="Wilczek-Boney K.B."/>
            <person name="Lee S."/>
            <person name="Kovar C."/>
            <person name="Wu Y."/>
            <person name="Scherer S.E."/>
            <person name="Worley K.C."/>
            <person name="Muzny D.M."/>
            <person name="Gibbs R."/>
        </authorList>
    </citation>
    <scope>NUCLEOTIDE SEQUENCE</scope>
    <source>
        <strain evidence="20">Brora</strain>
    </source>
</reference>
<keyword evidence="7 15" id="KW-0130">Cell adhesion</keyword>
<dbReference type="PANTHER" id="PTHR43827">
    <property type="entry name" value="2,5-DIKETO-D-GLUCONIC ACID REDUCTASE"/>
    <property type="match status" value="1"/>
</dbReference>
<organism evidence="19 20">
    <name type="scientific">Strigamia maritima</name>
    <name type="common">European centipede</name>
    <name type="synonym">Geophilus maritimus</name>
    <dbReference type="NCBI Taxonomy" id="126957"/>
    <lineage>
        <taxon>Eukaryota</taxon>
        <taxon>Metazoa</taxon>
        <taxon>Ecdysozoa</taxon>
        <taxon>Arthropoda</taxon>
        <taxon>Myriapoda</taxon>
        <taxon>Chilopoda</taxon>
        <taxon>Pleurostigmophora</taxon>
        <taxon>Geophilomorpha</taxon>
        <taxon>Linotaeniidae</taxon>
        <taxon>Strigamia</taxon>
    </lineage>
</organism>
<dbReference type="InterPro" id="IPR018170">
    <property type="entry name" value="Aldo/ket_reductase_CS"/>
</dbReference>
<accession>T1JAX2</accession>
<dbReference type="SMART" id="SM00191">
    <property type="entry name" value="Int_alpha"/>
    <property type="match status" value="5"/>
</dbReference>
<evidence type="ECO:0000256" key="13">
    <source>
        <dbReference type="ARBA" id="ARBA00023180"/>
    </source>
</evidence>
<dbReference type="Proteomes" id="UP000014500">
    <property type="component" value="Unassembled WGS sequence"/>
</dbReference>
<keyword evidence="12 15" id="KW-0675">Receptor</keyword>
<dbReference type="GO" id="GO:0007229">
    <property type="term" value="P:integrin-mediated signaling pathway"/>
    <property type="evidence" value="ECO:0007669"/>
    <property type="project" value="UniProtKB-KW"/>
</dbReference>
<dbReference type="Gene3D" id="2.60.40.1510">
    <property type="entry name" value="ntegrin, alpha v. Chain A, domain 3"/>
    <property type="match status" value="1"/>
</dbReference>
<dbReference type="PROSITE" id="PS00798">
    <property type="entry name" value="ALDOKETO_REDUCTASE_1"/>
    <property type="match status" value="2"/>
</dbReference>
<name>T1JAX2_STRMM</name>
<evidence type="ECO:0000256" key="5">
    <source>
        <dbReference type="ARBA" id="ARBA00022729"/>
    </source>
</evidence>
<evidence type="ECO:0000256" key="4">
    <source>
        <dbReference type="ARBA" id="ARBA00022692"/>
    </source>
</evidence>
<protein>
    <recommendedName>
        <fullName evidence="21">NADP-dependent oxidoreductase domain-containing protein</fullName>
    </recommendedName>
</protein>
<dbReference type="HOGENOM" id="CLU_235213_0_0_1"/>
<keyword evidence="6" id="KW-0677">Repeat</keyword>
<dbReference type="InterPro" id="IPR013649">
    <property type="entry name" value="Integrin_alpha_Ig-like_1"/>
</dbReference>
<dbReference type="InterPro" id="IPR048285">
    <property type="entry name" value="Integrin_alpha_Ig-like_2"/>
</dbReference>
<dbReference type="PANTHER" id="PTHR43827:SF13">
    <property type="entry name" value="ALDO_KETO REDUCTASE FAMILY PROTEIN"/>
    <property type="match status" value="1"/>
</dbReference>
<dbReference type="eggNOG" id="KOG1577">
    <property type="taxonomic scope" value="Eukaryota"/>
</dbReference>
<evidence type="ECO:0000256" key="15">
    <source>
        <dbReference type="RuleBase" id="RU003762"/>
    </source>
</evidence>
<dbReference type="InterPro" id="IPR036812">
    <property type="entry name" value="NAD(P)_OxRdtase_dom_sf"/>
</dbReference>
<keyword evidence="9" id="KW-0560">Oxidoreductase</keyword>
<feature type="repeat" description="FG-GAP" evidence="14">
    <location>
        <begin position="1307"/>
        <end position="1369"/>
    </location>
</feature>
<comment type="subcellular location">
    <subcellularLocation>
        <location evidence="1 15">Membrane</location>
        <topology evidence="1 15">Single-pass type I membrane protein</topology>
    </subcellularLocation>
</comment>
<evidence type="ECO:0008006" key="21">
    <source>
        <dbReference type="Google" id="ProtNLM"/>
    </source>
</evidence>
<keyword evidence="4 15" id="KW-0812">Transmembrane</keyword>
<feature type="repeat" description="FG-GAP" evidence="14">
    <location>
        <begin position="1129"/>
        <end position="1185"/>
    </location>
</feature>
<evidence type="ECO:0000256" key="1">
    <source>
        <dbReference type="ARBA" id="ARBA00004479"/>
    </source>
</evidence>
<evidence type="ECO:0000259" key="17">
    <source>
        <dbReference type="Pfam" id="PF08441"/>
    </source>
</evidence>